<organism evidence="1 2">
    <name type="scientific">Thermoanaerobacter pentosaceus</name>
    <dbReference type="NCBI Taxonomy" id="694059"/>
    <lineage>
        <taxon>Bacteria</taxon>
        <taxon>Bacillati</taxon>
        <taxon>Bacillota</taxon>
        <taxon>Clostridia</taxon>
        <taxon>Thermoanaerobacterales</taxon>
        <taxon>Thermoanaerobacteraceae</taxon>
        <taxon>Thermoanaerobacter</taxon>
    </lineage>
</organism>
<comment type="caution">
    <text evidence="1">The sequence shown here is derived from an EMBL/GenBank/DDBJ whole genome shotgun (WGS) entry which is preliminary data.</text>
</comment>
<gene>
    <name evidence="1" type="ORF">J2S24_000760</name>
</gene>
<dbReference type="RefSeq" id="WP_307680908.1">
    <property type="nucleotide sequence ID" value="NZ_JAURUP010000006.1"/>
</dbReference>
<reference evidence="1 2" key="1">
    <citation type="submission" date="2023-07" db="EMBL/GenBank/DDBJ databases">
        <title>Genomic Encyclopedia of Type Strains, Phase IV (KMG-IV): sequencing the most valuable type-strain genomes for metagenomic binning, comparative biology and taxonomic classification.</title>
        <authorList>
            <person name="Goeker M."/>
        </authorList>
    </citation>
    <scope>NUCLEOTIDE SEQUENCE [LARGE SCALE GENOMIC DNA]</scope>
    <source>
        <strain evidence="1 2">DSM 25963</strain>
    </source>
</reference>
<accession>A0ABT9M2H4</accession>
<dbReference type="Proteomes" id="UP001223886">
    <property type="component" value="Unassembled WGS sequence"/>
</dbReference>
<keyword evidence="2" id="KW-1185">Reference proteome</keyword>
<name>A0ABT9M2H4_9THEO</name>
<protein>
    <submittedName>
        <fullName evidence="1">Uncharacterized protein</fullName>
    </submittedName>
</protein>
<evidence type="ECO:0000313" key="1">
    <source>
        <dbReference type="EMBL" id="MDP9750292.1"/>
    </source>
</evidence>
<dbReference type="EMBL" id="JAURUP010000006">
    <property type="protein sequence ID" value="MDP9750292.1"/>
    <property type="molecule type" value="Genomic_DNA"/>
</dbReference>
<evidence type="ECO:0000313" key="2">
    <source>
        <dbReference type="Proteomes" id="UP001223886"/>
    </source>
</evidence>
<sequence>MLVQYSYTKATEIEILCLEEQEEMFREMFPECSIKTMKEEEL</sequence>
<proteinExistence type="predicted"/>